<accession>A0A1G2MHQ8</accession>
<dbReference type="SUPFAM" id="SSF48239">
    <property type="entry name" value="Terpenoid cyclases/Protein prenyltransferases"/>
    <property type="match status" value="1"/>
</dbReference>
<feature type="domain" description="Transcobalamin-like C-terminal" evidence="2">
    <location>
        <begin position="321"/>
        <end position="393"/>
    </location>
</feature>
<dbReference type="Gene3D" id="1.50.10.20">
    <property type="match status" value="1"/>
</dbReference>
<dbReference type="InterPro" id="IPR032696">
    <property type="entry name" value="SQ_cyclase_C"/>
</dbReference>
<evidence type="ECO:0000259" key="1">
    <source>
        <dbReference type="Pfam" id="PF13243"/>
    </source>
</evidence>
<dbReference type="Pfam" id="PF13243">
    <property type="entry name" value="SQHop_cyclase_C"/>
    <property type="match status" value="1"/>
</dbReference>
<reference evidence="3 4" key="1">
    <citation type="journal article" date="2016" name="Nat. Commun.">
        <title>Thousands of microbial genomes shed light on interconnected biogeochemical processes in an aquifer system.</title>
        <authorList>
            <person name="Anantharaman K."/>
            <person name="Brown C.T."/>
            <person name="Hug L.A."/>
            <person name="Sharon I."/>
            <person name="Castelle C.J."/>
            <person name="Probst A.J."/>
            <person name="Thomas B.C."/>
            <person name="Singh A."/>
            <person name="Wilkins M.J."/>
            <person name="Karaoz U."/>
            <person name="Brodie E.L."/>
            <person name="Williams K.H."/>
            <person name="Hubbard S.S."/>
            <person name="Banfield J.F."/>
        </authorList>
    </citation>
    <scope>NUCLEOTIDE SEQUENCE [LARGE SCALE GENOMIC DNA]</scope>
</reference>
<evidence type="ECO:0000313" key="3">
    <source>
        <dbReference type="EMBL" id="OHA23254.1"/>
    </source>
</evidence>
<evidence type="ECO:0000313" key="4">
    <source>
        <dbReference type="Proteomes" id="UP000176493"/>
    </source>
</evidence>
<name>A0A1G2MHQ8_9BACT</name>
<dbReference type="Proteomes" id="UP000176493">
    <property type="component" value="Unassembled WGS sequence"/>
</dbReference>
<dbReference type="Pfam" id="PF14478">
    <property type="entry name" value="DUF4430"/>
    <property type="match status" value="1"/>
</dbReference>
<dbReference type="AlphaFoldDB" id="A0A1G2MHQ8"/>
<proteinExistence type="predicted"/>
<dbReference type="CDD" id="cd00688">
    <property type="entry name" value="ISOPREN_C2_like"/>
    <property type="match status" value="1"/>
</dbReference>
<organism evidence="3 4">
    <name type="scientific">Candidatus Taylorbacteria bacterium RIFCSPHIGHO2_02_49_25</name>
    <dbReference type="NCBI Taxonomy" id="1802305"/>
    <lineage>
        <taxon>Bacteria</taxon>
        <taxon>Candidatus Tayloriibacteriota</taxon>
    </lineage>
</organism>
<comment type="caution">
    <text evidence="3">The sequence shown here is derived from an EMBL/GenBank/DDBJ whole genome shotgun (WGS) entry which is preliminary data.</text>
</comment>
<sequence>MFSYFSKRIAAFAAVALLSAAVIIPASRLLGEDSPSVAYLKSKPLSPWSIMALAAAGEHPILDSLQEISAEKAIDLEAPILALTAAGKDPRTFPKNNLILKLKSFYDGTQLGDSGIVNDDIFGLLALIASGEKMEDAIMLGIKEFILSTQNTDGGFSFAVGGGSDTNTTAAAIMALRAALLPADNGALVKAISYLNAAQNEDGGFPYDPKSAWGAASDASSDAWVVMALRSAGIEAASWQKASANPITHLEGLKQEAGFYLYQSGGQEDSFTPVTTSYAVLALSGKTLPVRVIVSETPSGAAFNVQVEGKRGLLCDADGVGKTALDALQTAANVCSLAYHVQSSALGDYVDEVAGEKASGNAGWLYTVNGVLPSVGASAYALMEGDVVRWYFGNLNGTPASESVRTEVPLSVVIAAPASPGGGSEDTSGDGNTLSMIVDVAGAGGKTDGAIDFGTASRGSIALQNIMLKNGGSIAATVSASVSGNAVFRRYLRLDEKPWREYQTTLPGSANSAAALSLPIPADYAESGAKSGSLIFWATPTAQ</sequence>
<protein>
    <recommendedName>
        <fullName evidence="5">DUF4430 domain-containing protein</fullName>
    </recommendedName>
</protein>
<dbReference type="Gene3D" id="2.170.130.30">
    <property type="match status" value="1"/>
</dbReference>
<dbReference type="EMBL" id="MHRJ01000012">
    <property type="protein sequence ID" value="OHA23254.1"/>
    <property type="molecule type" value="Genomic_DNA"/>
</dbReference>
<evidence type="ECO:0008006" key="5">
    <source>
        <dbReference type="Google" id="ProtNLM"/>
    </source>
</evidence>
<dbReference type="InterPro" id="IPR027954">
    <property type="entry name" value="Transcobalamin-like_C"/>
</dbReference>
<evidence type="ECO:0000259" key="2">
    <source>
        <dbReference type="Pfam" id="PF14478"/>
    </source>
</evidence>
<feature type="domain" description="Squalene cyclase C-terminal" evidence="1">
    <location>
        <begin position="136"/>
        <end position="258"/>
    </location>
</feature>
<gene>
    <name evidence="3" type="ORF">A2W52_02425</name>
</gene>
<dbReference type="InterPro" id="IPR008930">
    <property type="entry name" value="Terpenoid_cyclase/PrenylTrfase"/>
</dbReference>